<dbReference type="NCBIfam" id="TIGR03552">
    <property type="entry name" value="F420_cofC"/>
    <property type="match status" value="1"/>
</dbReference>
<accession>A0A7X4W1N1</accession>
<evidence type="ECO:0000313" key="6">
    <source>
        <dbReference type="EMBL" id="NAW13363.1"/>
    </source>
</evidence>
<reference evidence="6 7" key="1">
    <citation type="submission" date="2019-12" db="EMBL/GenBank/DDBJ databases">
        <title>Draft genome sequencing of Halomonas icarensis D1-1.</title>
        <authorList>
            <person name="Pandiyan K."/>
            <person name="Kushwaha P."/>
            <person name="Gowdham M."/>
            <person name="Chakdar H."/>
            <person name="Singh A."/>
            <person name="Kumar M."/>
            <person name="Saxena A.K."/>
        </authorList>
    </citation>
    <scope>NUCLEOTIDE SEQUENCE [LARGE SCALE GENOMIC DNA]</scope>
    <source>
        <strain evidence="6 7">D1-1</strain>
    </source>
</reference>
<evidence type="ECO:0000256" key="3">
    <source>
        <dbReference type="ARBA" id="ARBA00022741"/>
    </source>
</evidence>
<sequence>MNHYPLIVIPIKAFDLAKTRLGERLSPDHRSRLAQRLCERTLSFLARHFPEHDRLVVTASASIGDLAMAHGAQVLEEPGVDGLSQAASRAAAWARRHGYESQLLIPADIVQLDEQEIRRLLASFSGGPGVVICQANDGGTNALLTAPPDAMVFHFGLDSAAAHYAEARRRALPCRVLKLKNLSFDLDTPTDLSTLEALIQGNGSETLQELKTLWTPCMTPSEMAPRAAWRTTP</sequence>
<dbReference type="InterPro" id="IPR002835">
    <property type="entry name" value="CofC"/>
</dbReference>
<dbReference type="HAMAP" id="MF_02114">
    <property type="entry name" value="CofC"/>
    <property type="match status" value="1"/>
</dbReference>
<comment type="function">
    <text evidence="5">Guanylyltransferase that catalyzes the activation of (2R)-3-phosphoglycerate (3PG) as 3-[(R)-glyceryl]-diphospho-5'-guanosine, via the condensation of 3PG with GTP. It is involved in the biosynthesis of a derivative of the hydride carrier cofactor coenzyme F420, 3PG-F420.</text>
</comment>
<dbReference type="GO" id="GO:0052645">
    <property type="term" value="P:F420-0 metabolic process"/>
    <property type="evidence" value="ECO:0007669"/>
    <property type="project" value="UniProtKB-UniRule"/>
</dbReference>
<keyword evidence="4 5" id="KW-0342">GTP-binding</keyword>
<keyword evidence="2 5" id="KW-0548">Nucleotidyltransferase</keyword>
<dbReference type="AlphaFoldDB" id="A0A7X4W1N1"/>
<dbReference type="SUPFAM" id="SSF53448">
    <property type="entry name" value="Nucleotide-diphospho-sugar transferases"/>
    <property type="match status" value="1"/>
</dbReference>
<evidence type="ECO:0000256" key="2">
    <source>
        <dbReference type="ARBA" id="ARBA00022695"/>
    </source>
</evidence>
<dbReference type="GO" id="GO:0005525">
    <property type="term" value="F:GTP binding"/>
    <property type="evidence" value="ECO:0007669"/>
    <property type="project" value="UniProtKB-KW"/>
</dbReference>
<evidence type="ECO:0000256" key="1">
    <source>
        <dbReference type="ARBA" id="ARBA00022679"/>
    </source>
</evidence>
<dbReference type="EMBL" id="WUTS01000001">
    <property type="protein sequence ID" value="NAW13363.1"/>
    <property type="molecule type" value="Genomic_DNA"/>
</dbReference>
<dbReference type="PANTHER" id="PTHR40392:SF1">
    <property type="entry name" value="2-PHOSPHO-L-LACTATE GUANYLYLTRANSFERASE"/>
    <property type="match status" value="1"/>
</dbReference>
<gene>
    <name evidence="6" type="primary">cofC</name>
    <name evidence="5" type="synonym">fbiD</name>
    <name evidence="6" type="ORF">GRB80_10935</name>
</gene>
<organism evidence="6 7">
    <name type="scientific">Halomonas icarae</name>
    <dbReference type="NCBI Taxonomy" id="2691040"/>
    <lineage>
        <taxon>Bacteria</taxon>
        <taxon>Pseudomonadati</taxon>
        <taxon>Pseudomonadota</taxon>
        <taxon>Gammaproteobacteria</taxon>
        <taxon>Oceanospirillales</taxon>
        <taxon>Halomonadaceae</taxon>
        <taxon>Halomonas</taxon>
    </lineage>
</organism>
<dbReference type="EC" id="2.7.7.106" evidence="5"/>
<keyword evidence="1 5" id="KW-0808">Transferase</keyword>
<evidence type="ECO:0000256" key="4">
    <source>
        <dbReference type="ARBA" id="ARBA00023134"/>
    </source>
</evidence>
<comment type="caution">
    <text evidence="6">The sequence shown here is derived from an EMBL/GenBank/DDBJ whole genome shotgun (WGS) entry which is preliminary data.</text>
</comment>
<dbReference type="Gene3D" id="3.90.550.10">
    <property type="entry name" value="Spore Coat Polysaccharide Biosynthesis Protein SpsA, Chain A"/>
    <property type="match status" value="1"/>
</dbReference>
<dbReference type="PANTHER" id="PTHR40392">
    <property type="entry name" value="2-PHOSPHO-L-LACTATE GUANYLYLTRANSFERASE"/>
    <property type="match status" value="1"/>
</dbReference>
<dbReference type="Pfam" id="PF01983">
    <property type="entry name" value="CofC"/>
    <property type="match status" value="1"/>
</dbReference>
<name>A0A7X4W1N1_9GAMM</name>
<dbReference type="InterPro" id="IPR029044">
    <property type="entry name" value="Nucleotide-diphossugar_trans"/>
</dbReference>
<dbReference type="UniPathway" id="UPA00071"/>
<proteinExistence type="inferred from homology"/>
<comment type="similarity">
    <text evidence="5">Belongs to the CofC family.</text>
</comment>
<keyword evidence="7" id="KW-1185">Reference proteome</keyword>
<keyword evidence="3 5" id="KW-0547">Nucleotide-binding</keyword>
<dbReference type="GO" id="GO:0043814">
    <property type="term" value="F:phospholactate guanylyltransferase activity"/>
    <property type="evidence" value="ECO:0007669"/>
    <property type="project" value="InterPro"/>
</dbReference>
<dbReference type="Proteomes" id="UP000448235">
    <property type="component" value="Unassembled WGS sequence"/>
</dbReference>
<evidence type="ECO:0000313" key="7">
    <source>
        <dbReference type="Proteomes" id="UP000448235"/>
    </source>
</evidence>
<evidence type="ECO:0000256" key="5">
    <source>
        <dbReference type="HAMAP-Rule" id="MF_02114"/>
    </source>
</evidence>
<protein>
    <recommendedName>
        <fullName evidence="5">3-phospho-D-glycerate guanylyltransferase</fullName>
        <shortName evidence="5">3PG guanylyltransferase</shortName>
        <ecNumber evidence="5">2.7.7.106</ecNumber>
    </recommendedName>
</protein>
<comment type="pathway">
    <text evidence="5">Cofactor biosynthesis; coenzyme F420 biosynthesis.</text>
</comment>
<dbReference type="RefSeq" id="WP_161423601.1">
    <property type="nucleotide sequence ID" value="NZ_JARWMY010000026.1"/>
</dbReference>
<comment type="catalytic activity">
    <reaction evidence="5">
        <text>(2R)-3-phosphoglycerate + GTP + H(+) = 3-[(R)-glyceryl]-diphospho-5'-guanosine + diphosphate</text>
        <dbReference type="Rhea" id="RHEA:63440"/>
        <dbReference type="ChEBI" id="CHEBI:15378"/>
        <dbReference type="ChEBI" id="CHEBI:33019"/>
        <dbReference type="ChEBI" id="CHEBI:37565"/>
        <dbReference type="ChEBI" id="CHEBI:58272"/>
        <dbReference type="ChEBI" id="CHEBI:147306"/>
        <dbReference type="EC" id="2.7.7.106"/>
    </reaction>
</comment>